<proteinExistence type="predicted"/>
<protein>
    <submittedName>
        <fullName evidence="2">Uncharacterized protein</fullName>
    </submittedName>
</protein>
<keyword evidence="3" id="KW-1185">Reference proteome</keyword>
<name>A0AAV4WUW3_9ARAC</name>
<feature type="region of interest" description="Disordered" evidence="1">
    <location>
        <begin position="27"/>
        <end position="49"/>
    </location>
</feature>
<reference evidence="2 3" key="1">
    <citation type="submission" date="2021-06" db="EMBL/GenBank/DDBJ databases">
        <title>Caerostris darwini draft genome.</title>
        <authorList>
            <person name="Kono N."/>
            <person name="Arakawa K."/>
        </authorList>
    </citation>
    <scope>NUCLEOTIDE SEQUENCE [LARGE SCALE GENOMIC DNA]</scope>
</reference>
<accession>A0AAV4WUW3</accession>
<feature type="compositionally biased region" description="Low complexity" evidence="1">
    <location>
        <begin position="32"/>
        <end position="41"/>
    </location>
</feature>
<gene>
    <name evidence="2" type="ORF">CDAR_455261</name>
</gene>
<evidence type="ECO:0000313" key="3">
    <source>
        <dbReference type="Proteomes" id="UP001054837"/>
    </source>
</evidence>
<evidence type="ECO:0000256" key="1">
    <source>
        <dbReference type="SAM" id="MobiDB-lite"/>
    </source>
</evidence>
<dbReference type="AlphaFoldDB" id="A0AAV4WUW3"/>
<dbReference type="EMBL" id="BPLQ01015170">
    <property type="protein sequence ID" value="GIY86291.1"/>
    <property type="molecule type" value="Genomic_DNA"/>
</dbReference>
<dbReference type="Proteomes" id="UP001054837">
    <property type="component" value="Unassembled WGS sequence"/>
</dbReference>
<sequence>MEVLNCEFCKAYVTNFEVHYCSNFGNQHRHSSASLPGSSSSNLVQDNIDSRPALPTNYDAAMGQMNSSMQQSVLPNILRRTDYEATATAARKNK</sequence>
<organism evidence="2 3">
    <name type="scientific">Caerostris darwini</name>
    <dbReference type="NCBI Taxonomy" id="1538125"/>
    <lineage>
        <taxon>Eukaryota</taxon>
        <taxon>Metazoa</taxon>
        <taxon>Ecdysozoa</taxon>
        <taxon>Arthropoda</taxon>
        <taxon>Chelicerata</taxon>
        <taxon>Arachnida</taxon>
        <taxon>Araneae</taxon>
        <taxon>Araneomorphae</taxon>
        <taxon>Entelegynae</taxon>
        <taxon>Araneoidea</taxon>
        <taxon>Araneidae</taxon>
        <taxon>Caerostris</taxon>
    </lineage>
</organism>
<evidence type="ECO:0000313" key="2">
    <source>
        <dbReference type="EMBL" id="GIY86291.1"/>
    </source>
</evidence>
<comment type="caution">
    <text evidence="2">The sequence shown here is derived from an EMBL/GenBank/DDBJ whole genome shotgun (WGS) entry which is preliminary data.</text>
</comment>